<dbReference type="RefSeq" id="WP_242285814.1">
    <property type="nucleotide sequence ID" value="NZ_JAKKSL010000002.1"/>
</dbReference>
<feature type="transmembrane region" description="Helical" evidence="1">
    <location>
        <begin position="17"/>
        <end position="37"/>
    </location>
</feature>
<evidence type="ECO:0000256" key="1">
    <source>
        <dbReference type="SAM" id="Phobius"/>
    </source>
</evidence>
<organism evidence="2 3">
    <name type="scientific">Colwellia maritima</name>
    <dbReference type="NCBI Taxonomy" id="2912588"/>
    <lineage>
        <taxon>Bacteria</taxon>
        <taxon>Pseudomonadati</taxon>
        <taxon>Pseudomonadota</taxon>
        <taxon>Gammaproteobacteria</taxon>
        <taxon>Alteromonadales</taxon>
        <taxon>Colwelliaceae</taxon>
        <taxon>Colwellia</taxon>
    </lineage>
</organism>
<keyword evidence="1" id="KW-0812">Transmembrane</keyword>
<keyword evidence="1" id="KW-0472">Membrane</keyword>
<evidence type="ECO:0000313" key="2">
    <source>
        <dbReference type="EMBL" id="MCI2283689.1"/>
    </source>
</evidence>
<dbReference type="EMBL" id="JAKKSL010000002">
    <property type="protein sequence ID" value="MCI2283689.1"/>
    <property type="molecule type" value="Genomic_DNA"/>
</dbReference>
<reference evidence="2" key="1">
    <citation type="submission" date="2022-01" db="EMBL/GenBank/DDBJ databases">
        <title>Colwellia maritima, isolated from seawater.</title>
        <authorList>
            <person name="Kristyanto S."/>
            <person name="Jung J."/>
            <person name="Jeon C.O."/>
        </authorList>
    </citation>
    <scope>NUCLEOTIDE SEQUENCE</scope>
    <source>
        <strain evidence="2">MSW7</strain>
    </source>
</reference>
<evidence type="ECO:0000313" key="3">
    <source>
        <dbReference type="Proteomes" id="UP001139646"/>
    </source>
</evidence>
<gene>
    <name evidence="2" type="ORF">L3081_10165</name>
</gene>
<sequence>MIKPVDGINIKKNKNTWYMFGLILLILVAIQTVLFSFEGRLVDSYSKTSITKSNFLSDSLEAIDIVVNDPIVSDDCSYCYCCHIFLNVDSSCNILQTIDYFPACAFVSSELKGYMSVPFRPPKYT</sequence>
<keyword evidence="1" id="KW-1133">Transmembrane helix</keyword>
<evidence type="ECO:0008006" key="4">
    <source>
        <dbReference type="Google" id="ProtNLM"/>
    </source>
</evidence>
<comment type="caution">
    <text evidence="2">The sequence shown here is derived from an EMBL/GenBank/DDBJ whole genome shotgun (WGS) entry which is preliminary data.</text>
</comment>
<dbReference type="Proteomes" id="UP001139646">
    <property type="component" value="Unassembled WGS sequence"/>
</dbReference>
<accession>A0ABS9X0K5</accession>
<proteinExistence type="predicted"/>
<protein>
    <recommendedName>
        <fullName evidence="4">DUF2946 domain-containing protein</fullName>
    </recommendedName>
</protein>
<keyword evidence="3" id="KW-1185">Reference proteome</keyword>
<name>A0ABS9X0K5_9GAMM</name>